<dbReference type="AlphaFoldDB" id="X0XC48"/>
<dbReference type="Pfam" id="PF14359">
    <property type="entry name" value="DUF4406"/>
    <property type="match status" value="1"/>
</dbReference>
<dbReference type="SUPFAM" id="SSF52309">
    <property type="entry name" value="N-(deoxy)ribosyltransferase-like"/>
    <property type="match status" value="1"/>
</dbReference>
<gene>
    <name evidence="1" type="ORF">S01H1_64922</name>
</gene>
<evidence type="ECO:0008006" key="2">
    <source>
        <dbReference type="Google" id="ProtNLM"/>
    </source>
</evidence>
<dbReference type="Gene3D" id="3.40.50.450">
    <property type="match status" value="1"/>
</dbReference>
<evidence type="ECO:0000313" key="1">
    <source>
        <dbReference type="EMBL" id="GAG32977.1"/>
    </source>
</evidence>
<dbReference type="EMBL" id="BARS01042823">
    <property type="protein sequence ID" value="GAG32977.1"/>
    <property type="molecule type" value="Genomic_DNA"/>
</dbReference>
<reference evidence="1" key="1">
    <citation type="journal article" date="2014" name="Front. Microbiol.">
        <title>High frequency of phylogenetically diverse reductive dehalogenase-homologous genes in deep subseafloor sedimentary metagenomes.</title>
        <authorList>
            <person name="Kawai M."/>
            <person name="Futagami T."/>
            <person name="Toyoda A."/>
            <person name="Takaki Y."/>
            <person name="Nishi S."/>
            <person name="Hori S."/>
            <person name="Arai W."/>
            <person name="Tsubouchi T."/>
            <person name="Morono Y."/>
            <person name="Uchiyama I."/>
            <person name="Ito T."/>
            <person name="Fujiyama A."/>
            <person name="Inagaki F."/>
            <person name="Takami H."/>
        </authorList>
    </citation>
    <scope>NUCLEOTIDE SEQUENCE</scope>
    <source>
        <strain evidence="1">Expedition CK06-06</strain>
    </source>
</reference>
<organism evidence="1">
    <name type="scientific">marine sediment metagenome</name>
    <dbReference type="NCBI Taxonomy" id="412755"/>
    <lineage>
        <taxon>unclassified sequences</taxon>
        <taxon>metagenomes</taxon>
        <taxon>ecological metagenomes</taxon>
    </lineage>
</organism>
<sequence>MAVKKKWWYLSGPITGYANHNEEEFATQAAFLRSKGYSILNPCAWPHLKTWAANLKRDIKRLMTCEGVFVLKGWQASRGAVLEIFVAIILGMPIRDAYTMKPVKVSTIKLFKAAFRSLVDPSQSFANV</sequence>
<name>X0XC48_9ZZZZ</name>
<dbReference type="InterPro" id="IPR025518">
    <property type="entry name" value="DUF4406"/>
</dbReference>
<comment type="caution">
    <text evidence="1">The sequence shown here is derived from an EMBL/GenBank/DDBJ whole genome shotgun (WGS) entry which is preliminary data.</text>
</comment>
<protein>
    <recommendedName>
        <fullName evidence="2">DUF4406 domain-containing protein</fullName>
    </recommendedName>
</protein>
<proteinExistence type="predicted"/>
<accession>X0XC48</accession>